<sequence>MITDGPTDPSRGKGDVHGMRVRAVAGALVLAAVSLAGCSDQADGGDKDSPPNPFQQAKPLAKLSVPAAYDAGEGWDTALGGVPKRAANVPVVAVPGAGEVASIQGAANGYTTIVRAADTGRIKWSSAPWDIPTPNDAESSQTPGVTVVDQEGCEYIVTYAQGVRGKDALHDGTAVVSLAVYAAEGQGTSVKPLRQIDLPVEGEPVVRVSAYGGRVLVGLGNMVDSGLYPARSFAVNVVTGQSTAYDHPDDLLSPCGQADCARGRVIAATPEGPLVGVDNGGFGLVGHWFSDSVRPSGTERTGDLAPFNGLAYGVIDGHVLAGWQTRDKEDSTAANPMWSVHDLGTGRLQASMTCGYDLNNNINAGNYGSNREYGVVASPDGRYLAAGPVVFDLQRKKGICLAKSGDRKAIMIISIRDDGTAYGAVQQDSTAEGTEPAAVQVDLNEGPDTAKGLGRGTIVPLVTNMKGAGLFLSRDDNGALRVSLRRER</sequence>
<proteinExistence type="predicted"/>
<protein>
    <submittedName>
        <fullName evidence="1">Uncharacterized protein</fullName>
    </submittedName>
</protein>
<name>A0A4D4N755_STRAX</name>
<evidence type="ECO:0000313" key="1">
    <source>
        <dbReference type="EMBL" id="GDY80412.1"/>
    </source>
</evidence>
<reference evidence="1 2" key="1">
    <citation type="submission" date="2019-04" db="EMBL/GenBank/DDBJ databases">
        <title>Draft genome sequences of Streptomyces avermitilis ATCC 31267.</title>
        <authorList>
            <person name="Komaki H."/>
            <person name="Tamura T."/>
            <person name="Hosoyama A."/>
        </authorList>
    </citation>
    <scope>NUCLEOTIDE SEQUENCE [LARGE SCALE GENOMIC DNA]</scope>
    <source>
        <strain evidence="1 2">ATCC 31267</strain>
    </source>
</reference>
<comment type="caution">
    <text evidence="1">The sequence shown here is derived from an EMBL/GenBank/DDBJ whole genome shotgun (WGS) entry which is preliminary data.</text>
</comment>
<dbReference type="EMBL" id="BJHY01000003">
    <property type="protein sequence ID" value="GDY80412.1"/>
    <property type="molecule type" value="Genomic_DNA"/>
</dbReference>
<dbReference type="Proteomes" id="UP000299211">
    <property type="component" value="Unassembled WGS sequence"/>
</dbReference>
<dbReference type="AlphaFoldDB" id="A0A4D4N755"/>
<evidence type="ECO:0000313" key="2">
    <source>
        <dbReference type="Proteomes" id="UP000299211"/>
    </source>
</evidence>
<gene>
    <name evidence="1" type="ORF">SAV31267_098970</name>
</gene>
<organism evidence="1 2">
    <name type="scientific">Streptomyces avermitilis</name>
    <dbReference type="NCBI Taxonomy" id="33903"/>
    <lineage>
        <taxon>Bacteria</taxon>
        <taxon>Bacillati</taxon>
        <taxon>Actinomycetota</taxon>
        <taxon>Actinomycetes</taxon>
        <taxon>Kitasatosporales</taxon>
        <taxon>Streptomycetaceae</taxon>
        <taxon>Streptomyces</taxon>
    </lineage>
</organism>
<accession>A0A4D4N755</accession>